<dbReference type="RefSeq" id="WP_219966111.1">
    <property type="nucleotide sequence ID" value="NZ_JAGFNZ010000005.1"/>
</dbReference>
<feature type="transmembrane region" description="Helical" evidence="9">
    <location>
        <begin position="169"/>
        <end position="202"/>
    </location>
</feature>
<keyword evidence="13" id="KW-1185">Reference proteome</keyword>
<evidence type="ECO:0000313" key="13">
    <source>
        <dbReference type="Proteomes" id="UP000719942"/>
    </source>
</evidence>
<evidence type="ECO:0000259" key="11">
    <source>
        <dbReference type="Pfam" id="PF24878"/>
    </source>
</evidence>
<keyword evidence="7 9" id="KW-0472">Membrane</keyword>
<evidence type="ECO:0000256" key="6">
    <source>
        <dbReference type="ARBA" id="ARBA00022989"/>
    </source>
</evidence>
<feature type="transmembrane region" description="Helical" evidence="9">
    <location>
        <begin position="514"/>
        <end position="535"/>
    </location>
</feature>
<evidence type="ECO:0000256" key="5">
    <source>
        <dbReference type="ARBA" id="ARBA00022692"/>
    </source>
</evidence>
<keyword evidence="4" id="KW-0808">Transferase</keyword>
<feature type="transmembrane region" description="Helical" evidence="9">
    <location>
        <begin position="422"/>
        <end position="445"/>
    </location>
</feature>
<evidence type="ECO:0000256" key="3">
    <source>
        <dbReference type="ARBA" id="ARBA00022676"/>
    </source>
</evidence>
<keyword evidence="3" id="KW-0328">Glycosyltransferase</keyword>
<feature type="transmembrane region" description="Helical" evidence="9">
    <location>
        <begin position="145"/>
        <end position="163"/>
    </location>
</feature>
<dbReference type="Proteomes" id="UP000719942">
    <property type="component" value="Unassembled WGS sequence"/>
</dbReference>
<evidence type="ECO:0000259" key="10">
    <source>
        <dbReference type="Pfam" id="PF13231"/>
    </source>
</evidence>
<comment type="caution">
    <text evidence="12">The sequence shown here is derived from an EMBL/GenBank/DDBJ whole genome shotgun (WGS) entry which is preliminary data.</text>
</comment>
<name>A0ABS7DQZ8_9FIRM</name>
<evidence type="ECO:0000256" key="4">
    <source>
        <dbReference type="ARBA" id="ARBA00022679"/>
    </source>
</evidence>
<feature type="transmembrane region" description="Helical" evidence="9">
    <location>
        <begin position="457"/>
        <end position="481"/>
    </location>
</feature>
<evidence type="ECO:0000256" key="9">
    <source>
        <dbReference type="SAM" id="Phobius"/>
    </source>
</evidence>
<dbReference type="InterPro" id="IPR050297">
    <property type="entry name" value="LipidA_mod_glycosyltrf_83"/>
</dbReference>
<feature type="transmembrane region" description="Helical" evidence="9">
    <location>
        <begin position="487"/>
        <end position="507"/>
    </location>
</feature>
<accession>A0ABS7DQZ8</accession>
<dbReference type="InterPro" id="IPR056785">
    <property type="entry name" value="YkcA/B-like_C"/>
</dbReference>
<feature type="transmembrane region" description="Helical" evidence="9">
    <location>
        <begin position="366"/>
        <end position="386"/>
    </location>
</feature>
<dbReference type="Pfam" id="PF24878">
    <property type="entry name" value="YkcB_C"/>
    <property type="match status" value="1"/>
</dbReference>
<dbReference type="Pfam" id="PF13231">
    <property type="entry name" value="PMT_2"/>
    <property type="match status" value="1"/>
</dbReference>
<dbReference type="PANTHER" id="PTHR33908">
    <property type="entry name" value="MANNOSYLTRANSFERASE YKCB-RELATED"/>
    <property type="match status" value="1"/>
</dbReference>
<evidence type="ECO:0000256" key="1">
    <source>
        <dbReference type="ARBA" id="ARBA00004651"/>
    </source>
</evidence>
<feature type="transmembrane region" description="Helical" evidence="9">
    <location>
        <begin position="122"/>
        <end position="138"/>
    </location>
</feature>
<organism evidence="12 13">
    <name type="scientific">Caproiciproducens faecalis</name>
    <dbReference type="NCBI Taxonomy" id="2820301"/>
    <lineage>
        <taxon>Bacteria</taxon>
        <taxon>Bacillati</taxon>
        <taxon>Bacillota</taxon>
        <taxon>Clostridia</taxon>
        <taxon>Eubacteriales</taxon>
        <taxon>Acutalibacteraceae</taxon>
        <taxon>Caproiciproducens</taxon>
    </lineage>
</organism>
<keyword evidence="2" id="KW-1003">Cell membrane</keyword>
<proteinExistence type="predicted"/>
<evidence type="ECO:0000256" key="7">
    <source>
        <dbReference type="ARBA" id="ARBA00023136"/>
    </source>
</evidence>
<feature type="domain" description="Putative mannosyltransferase YkcA/B-like C-terminal" evidence="11">
    <location>
        <begin position="577"/>
        <end position="662"/>
    </location>
</feature>
<keyword evidence="5 9" id="KW-0812">Transmembrane</keyword>
<protein>
    <submittedName>
        <fullName evidence="12">Glycosyltransferase family 39 protein</fullName>
    </submittedName>
</protein>
<comment type="subcellular location">
    <subcellularLocation>
        <location evidence="1">Cell membrane</location>
        <topology evidence="1">Multi-pass membrane protein</topology>
    </subcellularLocation>
</comment>
<feature type="transmembrane region" description="Helical" evidence="9">
    <location>
        <begin position="398"/>
        <end position="416"/>
    </location>
</feature>
<feature type="region of interest" description="Disordered" evidence="8">
    <location>
        <begin position="267"/>
        <end position="349"/>
    </location>
</feature>
<feature type="transmembrane region" description="Helical" evidence="9">
    <location>
        <begin position="211"/>
        <end position="231"/>
    </location>
</feature>
<evidence type="ECO:0000256" key="8">
    <source>
        <dbReference type="SAM" id="MobiDB-lite"/>
    </source>
</evidence>
<keyword evidence="6 9" id="KW-1133">Transmembrane helix</keyword>
<evidence type="ECO:0000313" key="12">
    <source>
        <dbReference type="EMBL" id="MBW7573717.1"/>
    </source>
</evidence>
<feature type="compositionally biased region" description="Gly residues" evidence="8">
    <location>
        <begin position="268"/>
        <end position="281"/>
    </location>
</feature>
<dbReference type="EMBL" id="JAGFNZ010000005">
    <property type="protein sequence ID" value="MBW7573717.1"/>
    <property type="molecule type" value="Genomic_DNA"/>
</dbReference>
<gene>
    <name evidence="12" type="ORF">J5W02_12945</name>
</gene>
<feature type="domain" description="Glycosyltransferase RgtA/B/C/D-like" evidence="10">
    <location>
        <begin position="70"/>
        <end position="228"/>
    </location>
</feature>
<dbReference type="PANTHER" id="PTHR33908:SF3">
    <property type="entry name" value="UNDECAPRENYL PHOSPHATE-ALPHA-4-AMINO-4-DEOXY-L-ARABINOSE ARABINOSYL TRANSFERASE"/>
    <property type="match status" value="1"/>
</dbReference>
<reference evidence="12 13" key="1">
    <citation type="submission" date="2021-03" db="EMBL/GenBank/DDBJ databases">
        <title>Caproiciproducens sp. nov. isolated from feces of cow.</title>
        <authorList>
            <person name="Choi J.-Y."/>
        </authorList>
    </citation>
    <scope>NUCLEOTIDE SEQUENCE [LARGE SCALE GENOMIC DNA]</scope>
    <source>
        <strain evidence="12 13">AGMB10547</strain>
    </source>
</reference>
<sequence length="693" mass="75322">MQPIIAKFRKKSYIFALVLIAALSFTLNFYAISNYGTGNEYYAACIKSMTLSFKNFFFVSFDPAGMVSVDKPPLGLWVQAISVLIFGYHGWAMLLPQALAGAASTVMIYILTARYFGRPAGLISALFFAITPVVVVASRNNTMDMQLVFVLLVTAWFLFRSIDSGKWKYLFLAALFVGLGFNIKMLQAYMILPAVALTYLFFAKEKIGKRILAGILSMVIVMAVSLSWVLIVEFYPSESRPYVDSTSNNSMLELVFGHNGTERLFGQSMGGGAGRPSGGDNSGFAPRLNDDGNGMAPDGYGQVAPDGNADGGTGQGMIDGNTGRDARSMDNSDGNRRDDGRNMGGNGMGGSEIGNASPVRLWTSNLYGQGSWFLLFAICSMLLCVNKWNLKRKNVRQGVFIFWSLWLITTAGFFSFAGFYHRYYLCMMAPAIAVLSGIGVITIFNGLKHKWEKKTDYFRPILLLAAFLINFALQVVCVLRYSELKTWLVPVMLATAGLGILLLAVYCVKNKRGILVASLAVIVVSSMAAPFYWALTPVMGVTNSTMPYAGPELLQSGQGNRNGGFSLDNGSSQNSSLEDYLVKNYQEGSFLVTAQRSSSVAQFIINTGLPCYAYGGFLGSDNSLTVEKLKTLVAQGKITYFLLSQNGGSGGSDSDIESYVKEKAVLVDSSEYSSKTSNVGQMGSLGGTLYLFQ</sequence>
<evidence type="ECO:0000256" key="2">
    <source>
        <dbReference type="ARBA" id="ARBA00022475"/>
    </source>
</evidence>
<feature type="transmembrane region" description="Helical" evidence="9">
    <location>
        <begin position="12"/>
        <end position="32"/>
    </location>
</feature>
<dbReference type="InterPro" id="IPR038731">
    <property type="entry name" value="RgtA/B/C-like"/>
</dbReference>
<feature type="compositionally biased region" description="Basic and acidic residues" evidence="8">
    <location>
        <begin position="322"/>
        <end position="341"/>
    </location>
</feature>
<feature type="transmembrane region" description="Helical" evidence="9">
    <location>
        <begin position="74"/>
        <end position="91"/>
    </location>
</feature>